<comment type="function">
    <text evidence="1">Could be involved in insertion of integral membrane proteins into the membrane.</text>
</comment>
<dbReference type="PANTHER" id="PTHR33383:SF1">
    <property type="entry name" value="MEMBRANE PROTEIN INSERTION EFFICIENCY FACTOR-RELATED"/>
    <property type="match status" value="1"/>
</dbReference>
<reference evidence="2 3" key="1">
    <citation type="submission" date="2020-03" db="EMBL/GenBank/DDBJ databases">
        <title>WGS of the type strain of Planosporangium spp.</title>
        <authorList>
            <person name="Thawai C."/>
        </authorList>
    </citation>
    <scope>NUCLEOTIDE SEQUENCE [LARGE SCALE GENOMIC DNA]</scope>
    <source>
        <strain evidence="2 3">TBRC 5610</strain>
    </source>
</reference>
<proteinExistence type="inferred from homology"/>
<evidence type="ECO:0000313" key="2">
    <source>
        <dbReference type="EMBL" id="NJC72795.1"/>
    </source>
</evidence>
<dbReference type="SMART" id="SM01234">
    <property type="entry name" value="Haemolytic"/>
    <property type="match status" value="1"/>
</dbReference>
<keyword evidence="3" id="KW-1185">Reference proteome</keyword>
<comment type="similarity">
    <text evidence="1">Belongs to the UPF0161 family.</text>
</comment>
<keyword evidence="1" id="KW-0472">Membrane</keyword>
<accession>A0ABX0Y338</accession>
<gene>
    <name evidence="2" type="primary">yidD</name>
    <name evidence="2" type="ORF">HC031_24185</name>
</gene>
<dbReference type="RefSeq" id="WP_167927708.1">
    <property type="nucleotide sequence ID" value="NZ_JAATVY010000022.1"/>
</dbReference>
<comment type="caution">
    <text evidence="2">The sequence shown here is derived from an EMBL/GenBank/DDBJ whole genome shotgun (WGS) entry which is preliminary data.</text>
</comment>
<name>A0ABX0Y338_9ACTN</name>
<comment type="subcellular location">
    <subcellularLocation>
        <location evidence="1">Cell membrane</location>
        <topology evidence="1">Peripheral membrane protein</topology>
        <orientation evidence="1">Cytoplasmic side</orientation>
    </subcellularLocation>
</comment>
<dbReference type="HAMAP" id="MF_00386">
    <property type="entry name" value="UPF0161_YidD"/>
    <property type="match status" value="1"/>
</dbReference>
<protein>
    <recommendedName>
        <fullName evidence="1">Putative membrane protein insertion efficiency factor</fullName>
    </recommendedName>
</protein>
<dbReference type="NCBIfam" id="TIGR00278">
    <property type="entry name" value="membrane protein insertion efficiency factor YidD"/>
    <property type="match status" value="1"/>
</dbReference>
<evidence type="ECO:0000313" key="3">
    <source>
        <dbReference type="Proteomes" id="UP000722989"/>
    </source>
</evidence>
<dbReference type="Proteomes" id="UP000722989">
    <property type="component" value="Unassembled WGS sequence"/>
</dbReference>
<evidence type="ECO:0000256" key="1">
    <source>
        <dbReference type="HAMAP-Rule" id="MF_00386"/>
    </source>
</evidence>
<dbReference type="InterPro" id="IPR002696">
    <property type="entry name" value="Membr_insert_effic_factor_YidD"/>
</dbReference>
<dbReference type="EMBL" id="JAATVY010000022">
    <property type="protein sequence ID" value="NJC72795.1"/>
    <property type="molecule type" value="Genomic_DNA"/>
</dbReference>
<keyword evidence="1" id="KW-1003">Cell membrane</keyword>
<organism evidence="2 3">
    <name type="scientific">Planosporangium thailandense</name>
    <dbReference type="NCBI Taxonomy" id="765197"/>
    <lineage>
        <taxon>Bacteria</taxon>
        <taxon>Bacillati</taxon>
        <taxon>Actinomycetota</taxon>
        <taxon>Actinomycetes</taxon>
        <taxon>Micromonosporales</taxon>
        <taxon>Micromonosporaceae</taxon>
        <taxon>Planosporangium</taxon>
    </lineage>
</organism>
<sequence length="163" mass="17353">MRRPRGYYDPRYGDPYAYRGWGRPRYSAGNSCLRDACLLETGCCVAEALDGNCLIAGLLLVPQFVGATTAAMLTAGRRANVSAGGRPSRLAAGLVGAIRVYQREISARRRPCCRFTPSCSEYAVGALQTHGVRRGLGLAARRLLRCRPGGARGADPVPAPAVA</sequence>
<dbReference type="Pfam" id="PF01809">
    <property type="entry name" value="YidD"/>
    <property type="match status" value="1"/>
</dbReference>
<dbReference type="PANTHER" id="PTHR33383">
    <property type="entry name" value="MEMBRANE PROTEIN INSERTION EFFICIENCY FACTOR-RELATED"/>
    <property type="match status" value="1"/>
</dbReference>